<dbReference type="GO" id="GO:0005975">
    <property type="term" value="P:carbohydrate metabolic process"/>
    <property type="evidence" value="ECO:0007669"/>
    <property type="project" value="UniProtKB-ARBA"/>
</dbReference>
<keyword evidence="2" id="KW-0964">Secreted</keyword>
<accession>A0A839QK78</accession>
<evidence type="ECO:0000313" key="6">
    <source>
        <dbReference type="Proteomes" id="UP000523000"/>
    </source>
</evidence>
<dbReference type="Proteomes" id="UP000523000">
    <property type="component" value="Unassembled WGS sequence"/>
</dbReference>
<reference evidence="5 6" key="1">
    <citation type="submission" date="2020-08" db="EMBL/GenBank/DDBJ databases">
        <title>Sequencing the genomes of 1000 actinobacteria strains.</title>
        <authorList>
            <person name="Klenk H.-P."/>
        </authorList>
    </citation>
    <scope>NUCLEOTIDE SEQUENCE [LARGE SCALE GENOMIC DNA]</scope>
    <source>
        <strain evidence="5 6">DSM 22826</strain>
    </source>
</reference>
<evidence type="ECO:0000313" key="5">
    <source>
        <dbReference type="EMBL" id="MBB2994436.1"/>
    </source>
</evidence>
<dbReference type="InterPro" id="IPR033764">
    <property type="entry name" value="Sdr_B"/>
</dbReference>
<sequence length="183" mass="20227">MKPPNFVAGWQLNCEHLREHDVQPPRRSMSIREQRHPALGRFTLRDPGTSRLLLISAPAGTGRGWFACSWIGQRRGNVHAWSRPETNQAMALGFPSARLHADLQLCFADPSDDVPKTDGGHDPTPDFGFFVNPGRVLVGYYVWFDTNCDGLQDENEAGIAGVVLVSVGPEGEPVTERQGAYFI</sequence>
<dbReference type="EMBL" id="JACHVS010000001">
    <property type="protein sequence ID" value="MBB2994436.1"/>
    <property type="molecule type" value="Genomic_DNA"/>
</dbReference>
<keyword evidence="3" id="KW-0732">Signal</keyword>
<evidence type="ECO:0000256" key="2">
    <source>
        <dbReference type="ARBA" id="ARBA00022525"/>
    </source>
</evidence>
<dbReference type="SUPFAM" id="SSF117074">
    <property type="entry name" value="Hypothetical protein PA1324"/>
    <property type="match status" value="1"/>
</dbReference>
<feature type="domain" description="SD-repeat containing protein B" evidence="4">
    <location>
        <begin position="138"/>
        <end position="174"/>
    </location>
</feature>
<dbReference type="Pfam" id="PF17210">
    <property type="entry name" value="SdrD_B"/>
    <property type="match status" value="1"/>
</dbReference>
<gene>
    <name evidence="5" type="ORF">E9229_000627</name>
</gene>
<proteinExistence type="predicted"/>
<dbReference type="GO" id="GO:0005576">
    <property type="term" value="C:extracellular region"/>
    <property type="evidence" value="ECO:0007669"/>
    <property type="project" value="UniProtKB-SubCell"/>
</dbReference>
<evidence type="ECO:0000256" key="1">
    <source>
        <dbReference type="ARBA" id="ARBA00004613"/>
    </source>
</evidence>
<comment type="caution">
    <text evidence="5">The sequence shown here is derived from an EMBL/GenBank/DDBJ whole genome shotgun (WGS) entry which is preliminary data.</text>
</comment>
<evidence type="ECO:0000256" key="3">
    <source>
        <dbReference type="ARBA" id="ARBA00022729"/>
    </source>
</evidence>
<dbReference type="InterPro" id="IPR013783">
    <property type="entry name" value="Ig-like_fold"/>
</dbReference>
<name>A0A839QK78_9MICC</name>
<evidence type="ECO:0000259" key="4">
    <source>
        <dbReference type="Pfam" id="PF17210"/>
    </source>
</evidence>
<protein>
    <recommendedName>
        <fullName evidence="4">SD-repeat containing protein B domain-containing protein</fullName>
    </recommendedName>
</protein>
<dbReference type="AlphaFoldDB" id="A0A839QK78"/>
<keyword evidence="6" id="KW-1185">Reference proteome</keyword>
<organism evidence="5 6">
    <name type="scientific">Paeniglutamicibacter cryotolerans</name>
    <dbReference type="NCBI Taxonomy" id="670079"/>
    <lineage>
        <taxon>Bacteria</taxon>
        <taxon>Bacillati</taxon>
        <taxon>Actinomycetota</taxon>
        <taxon>Actinomycetes</taxon>
        <taxon>Micrococcales</taxon>
        <taxon>Micrococcaceae</taxon>
        <taxon>Paeniglutamicibacter</taxon>
    </lineage>
</organism>
<comment type="subcellular location">
    <subcellularLocation>
        <location evidence="1">Secreted</location>
    </subcellularLocation>
</comment>
<dbReference type="Gene3D" id="2.60.40.10">
    <property type="entry name" value="Immunoglobulins"/>
    <property type="match status" value="1"/>
</dbReference>